<evidence type="ECO:0000256" key="5">
    <source>
        <dbReference type="ARBA" id="ARBA00022989"/>
    </source>
</evidence>
<comment type="similarity">
    <text evidence="2">Belongs to the polysaccharide synthase family.</text>
</comment>
<keyword evidence="4 7" id="KW-0812">Transmembrane</keyword>
<protein>
    <submittedName>
        <fullName evidence="8">Lipopolysaccharide biosynthesis protein</fullName>
    </submittedName>
</protein>
<dbReference type="GO" id="GO:0005886">
    <property type="term" value="C:plasma membrane"/>
    <property type="evidence" value="ECO:0007669"/>
    <property type="project" value="UniProtKB-SubCell"/>
</dbReference>
<dbReference type="RefSeq" id="WP_026046205.1">
    <property type="nucleotide sequence ID" value="NZ_CP073695.1"/>
</dbReference>
<feature type="transmembrane region" description="Helical" evidence="7">
    <location>
        <begin position="340"/>
        <end position="359"/>
    </location>
</feature>
<evidence type="ECO:0000256" key="3">
    <source>
        <dbReference type="ARBA" id="ARBA00022475"/>
    </source>
</evidence>
<dbReference type="GeneID" id="64827824"/>
<evidence type="ECO:0000256" key="1">
    <source>
        <dbReference type="ARBA" id="ARBA00004651"/>
    </source>
</evidence>
<feature type="transmembrane region" description="Helical" evidence="7">
    <location>
        <begin position="371"/>
        <end position="390"/>
    </location>
</feature>
<evidence type="ECO:0000256" key="2">
    <source>
        <dbReference type="ARBA" id="ARBA00007430"/>
    </source>
</evidence>
<dbReference type="EMBL" id="CP073695">
    <property type="protein sequence ID" value="QUO46891.1"/>
    <property type="molecule type" value="Genomic_DNA"/>
</dbReference>
<evidence type="ECO:0000313" key="9">
    <source>
        <dbReference type="Proteomes" id="UP000679341"/>
    </source>
</evidence>
<feature type="transmembrane region" description="Helical" evidence="7">
    <location>
        <begin position="103"/>
        <end position="125"/>
    </location>
</feature>
<feature type="transmembrane region" description="Helical" evidence="7">
    <location>
        <begin position="174"/>
        <end position="196"/>
    </location>
</feature>
<accession>A0A8T8LK74</accession>
<evidence type="ECO:0000256" key="4">
    <source>
        <dbReference type="ARBA" id="ARBA00022692"/>
    </source>
</evidence>
<evidence type="ECO:0000256" key="6">
    <source>
        <dbReference type="ARBA" id="ARBA00023136"/>
    </source>
</evidence>
<keyword evidence="6 7" id="KW-0472">Membrane</keyword>
<gene>
    <name evidence="8" type="ORF">J7656_09750</name>
</gene>
<dbReference type="Pfam" id="PF13440">
    <property type="entry name" value="Polysacc_synt_3"/>
    <property type="match status" value="1"/>
</dbReference>
<feature type="transmembrane region" description="Helical" evidence="7">
    <location>
        <begin position="435"/>
        <end position="453"/>
    </location>
</feature>
<dbReference type="Proteomes" id="UP000679341">
    <property type="component" value="Chromosome"/>
</dbReference>
<dbReference type="AlphaFoldDB" id="A0A8T8LK74"/>
<feature type="transmembrane region" description="Helical" evidence="7">
    <location>
        <begin position="396"/>
        <end position="423"/>
    </location>
</feature>
<name>A0A8T8LK74_9EURY</name>
<evidence type="ECO:0000313" key="8">
    <source>
        <dbReference type="EMBL" id="QUO46891.1"/>
    </source>
</evidence>
<dbReference type="CDD" id="cd13127">
    <property type="entry name" value="MATE_tuaB_like"/>
    <property type="match status" value="1"/>
</dbReference>
<organism evidence="8 9">
    <name type="scientific">Halorubrum ruber</name>
    <dbReference type="NCBI Taxonomy" id="2982524"/>
    <lineage>
        <taxon>Archaea</taxon>
        <taxon>Methanobacteriati</taxon>
        <taxon>Methanobacteriota</taxon>
        <taxon>Stenosarchaea group</taxon>
        <taxon>Halobacteria</taxon>
        <taxon>Halobacteriales</taxon>
        <taxon>Haloferacaceae</taxon>
        <taxon>Halorubrum</taxon>
    </lineage>
</organism>
<dbReference type="KEGG" id="hss:J7656_09750"/>
<feature type="transmembrane region" description="Helical" evidence="7">
    <location>
        <begin position="308"/>
        <end position="328"/>
    </location>
</feature>
<feature type="transmembrane region" description="Helical" evidence="7">
    <location>
        <begin position="131"/>
        <end position="153"/>
    </location>
</feature>
<evidence type="ECO:0000256" key="7">
    <source>
        <dbReference type="SAM" id="Phobius"/>
    </source>
</evidence>
<comment type="subcellular location">
    <subcellularLocation>
        <location evidence="1">Cell membrane</location>
        <topology evidence="1">Multi-pass membrane protein</topology>
    </subcellularLocation>
</comment>
<keyword evidence="9" id="KW-1185">Reference proteome</keyword>
<dbReference type="OrthoDB" id="202076at2157"/>
<feature type="transmembrane region" description="Helical" evidence="7">
    <location>
        <begin position="43"/>
        <end position="68"/>
    </location>
</feature>
<dbReference type="InterPro" id="IPR050833">
    <property type="entry name" value="Poly_Biosynth_Transport"/>
</dbReference>
<dbReference type="PANTHER" id="PTHR30250:SF10">
    <property type="entry name" value="LIPOPOLYSACCHARIDE BIOSYNTHESIS PROTEIN WZXC"/>
    <property type="match status" value="1"/>
</dbReference>
<keyword evidence="5 7" id="KW-1133">Transmembrane helix</keyword>
<dbReference type="PANTHER" id="PTHR30250">
    <property type="entry name" value="PST FAMILY PREDICTED COLANIC ACID TRANSPORTER"/>
    <property type="match status" value="1"/>
</dbReference>
<reference evidence="8 9" key="1">
    <citation type="submission" date="2021-03" db="EMBL/GenBank/DDBJ databases">
        <title>Halorubrum sodomense MBLA0099, Whole genome shotgun sequencing.</title>
        <authorList>
            <person name="Seo M.-J."/>
            <person name="Cho E.-S."/>
            <person name="Hwang C.Y."/>
        </authorList>
    </citation>
    <scope>NUCLEOTIDE SEQUENCE [LARGE SCALE GENOMIC DNA]</scope>
    <source>
        <strain evidence="8 9">MBLA0099</strain>
    </source>
</reference>
<sequence>MSPLSSLRRLLVRLTPGGDLTEQTVKSGIWATVTNVLDRGLQLLMIAILARMLTPADFGLLGIALLTLTAFKRFSNIGFDQALIQKASGNVDRYLNTYWSIEILRGAALGGLLFLVAPLVAGFFGEPRAAPLLRVIALTPLLLGFRNPGIVYFRKNLEFHKQFVYTMSGSVTNFAVALAVALATQSVWALVLGYVASDAARLLASYAVHGYRPWPELDVEVVRDLLGFGKWITGSESVYFLINQGDDAVIGWLLSASSLGLYQVAYQFAKAPATEISQIISSVAFPAYSQLQDDIPALRAAFFRTLQVTMVISFPAAVGIAVVAPTFVEAVLGPGWEPAVPVMRVVAVYGLLIALGSAYSPVWKALGRPDYMAKLGVFRLVLTALIIIPVTREFGIVGTAATVLGVYVFPMMPIDVYLVINSVETSLGRLLREMSYPAVASLLMGGVVFWLQSTLAFEWAILELIVLVAAGGAVYGAAVAALELGLNWNLRETLRSFAGAI</sequence>
<keyword evidence="3" id="KW-1003">Cell membrane</keyword>
<proteinExistence type="inferred from homology"/>
<feature type="transmembrane region" description="Helical" evidence="7">
    <location>
        <begin position="459"/>
        <end position="486"/>
    </location>
</feature>